<dbReference type="Gene3D" id="3.40.50.300">
    <property type="entry name" value="P-loop containing nucleotide triphosphate hydrolases"/>
    <property type="match status" value="1"/>
</dbReference>
<evidence type="ECO:0000313" key="2">
    <source>
        <dbReference type="EMBL" id="KKL20589.1"/>
    </source>
</evidence>
<dbReference type="PANTHER" id="PTHR11472">
    <property type="entry name" value="DNA REPAIR DEAD HELICASE RAD3/XP-D SUBFAMILY MEMBER"/>
    <property type="match status" value="1"/>
</dbReference>
<gene>
    <name evidence="2" type="ORF">LCGC14_2453940</name>
</gene>
<dbReference type="GO" id="GO:0003678">
    <property type="term" value="F:DNA helicase activity"/>
    <property type="evidence" value="ECO:0007669"/>
    <property type="project" value="TreeGrafter"/>
</dbReference>
<organism evidence="2">
    <name type="scientific">marine sediment metagenome</name>
    <dbReference type="NCBI Taxonomy" id="412755"/>
    <lineage>
        <taxon>unclassified sequences</taxon>
        <taxon>metagenomes</taxon>
        <taxon>ecological metagenomes</taxon>
    </lineage>
</organism>
<evidence type="ECO:0000259" key="1">
    <source>
        <dbReference type="SMART" id="SM00491"/>
    </source>
</evidence>
<dbReference type="EMBL" id="LAZR01038039">
    <property type="protein sequence ID" value="KKL20589.1"/>
    <property type="molecule type" value="Genomic_DNA"/>
</dbReference>
<dbReference type="PANTHER" id="PTHR11472:SF34">
    <property type="entry name" value="REGULATOR OF TELOMERE ELONGATION HELICASE 1"/>
    <property type="match status" value="1"/>
</dbReference>
<dbReference type="GO" id="GO:0016818">
    <property type="term" value="F:hydrolase activity, acting on acid anhydrides, in phosphorus-containing anhydrides"/>
    <property type="evidence" value="ECO:0007669"/>
    <property type="project" value="InterPro"/>
</dbReference>
<reference evidence="2" key="1">
    <citation type="journal article" date="2015" name="Nature">
        <title>Complex archaea that bridge the gap between prokaryotes and eukaryotes.</title>
        <authorList>
            <person name="Spang A."/>
            <person name="Saw J.H."/>
            <person name="Jorgensen S.L."/>
            <person name="Zaremba-Niedzwiedzka K."/>
            <person name="Martijn J."/>
            <person name="Lind A.E."/>
            <person name="van Eijk R."/>
            <person name="Schleper C."/>
            <person name="Guy L."/>
            <person name="Ettema T.J."/>
        </authorList>
    </citation>
    <scope>NUCLEOTIDE SEQUENCE</scope>
</reference>
<accession>A0A0F9BFA1</accession>
<dbReference type="GO" id="GO:0006139">
    <property type="term" value="P:nucleobase-containing compound metabolic process"/>
    <property type="evidence" value="ECO:0007669"/>
    <property type="project" value="InterPro"/>
</dbReference>
<dbReference type="AlphaFoldDB" id="A0A0F9BFA1"/>
<feature type="non-terminal residue" evidence="2">
    <location>
        <position position="1"/>
    </location>
</feature>
<name>A0A0F9BFA1_9ZZZZ</name>
<dbReference type="Pfam" id="PF13307">
    <property type="entry name" value="Helicase_C_2"/>
    <property type="match status" value="1"/>
</dbReference>
<feature type="domain" description="ATP-dependent helicase C-terminal" evidence="1">
    <location>
        <begin position="1"/>
        <end position="80"/>
    </location>
</feature>
<proteinExistence type="predicted"/>
<comment type="caution">
    <text evidence="2">The sequence shown here is derived from an EMBL/GenBank/DDBJ whole genome shotgun (WGS) entry which is preliminary data.</text>
</comment>
<sequence length="115" mass="13662">GEDYPGDFMNAVIIIGIPYQFPSPRNQAKIDYYNRVFHGQGWVFAYLYPAMQKANQASGRPIRREDDRGVIVFMDSRFKDRFGWISKWVRDEIKIVPDRSNVLSNVVRRFWRQKT</sequence>
<dbReference type="InterPro" id="IPR027417">
    <property type="entry name" value="P-loop_NTPase"/>
</dbReference>
<dbReference type="GO" id="GO:0005524">
    <property type="term" value="F:ATP binding"/>
    <property type="evidence" value="ECO:0007669"/>
    <property type="project" value="InterPro"/>
</dbReference>
<dbReference type="InterPro" id="IPR045028">
    <property type="entry name" value="DinG/Rad3-like"/>
</dbReference>
<dbReference type="GO" id="GO:0003676">
    <property type="term" value="F:nucleic acid binding"/>
    <property type="evidence" value="ECO:0007669"/>
    <property type="project" value="InterPro"/>
</dbReference>
<dbReference type="SMART" id="SM00491">
    <property type="entry name" value="HELICc2"/>
    <property type="match status" value="1"/>
</dbReference>
<dbReference type="InterPro" id="IPR006555">
    <property type="entry name" value="ATP-dep_Helicase_C"/>
</dbReference>
<protein>
    <recommendedName>
        <fullName evidence="1">ATP-dependent helicase C-terminal domain-containing protein</fullName>
    </recommendedName>
</protein>